<reference evidence="1" key="1">
    <citation type="submission" date="2018-02" db="EMBL/GenBank/DDBJ databases">
        <title>The genomes of Aspergillus section Nigri reveals drivers in fungal speciation.</title>
        <authorList>
            <consortium name="DOE Joint Genome Institute"/>
            <person name="Vesth T.C."/>
            <person name="Nybo J."/>
            <person name="Theobald S."/>
            <person name="Brandl J."/>
            <person name="Frisvad J.C."/>
            <person name="Nielsen K.F."/>
            <person name="Lyhne E.K."/>
            <person name="Kogle M.E."/>
            <person name="Kuo A."/>
            <person name="Riley R."/>
            <person name="Clum A."/>
            <person name="Nolan M."/>
            <person name="Lipzen A."/>
            <person name="Salamov A."/>
            <person name="Henrissat B."/>
            <person name="Wiebenga A."/>
            <person name="De vries R.P."/>
            <person name="Grigoriev I.V."/>
            <person name="Mortensen U.H."/>
            <person name="Andersen M.R."/>
            <person name="Baker S.E."/>
        </authorList>
    </citation>
    <scope>NUCLEOTIDE SEQUENCE</scope>
    <source>
        <strain evidence="1">CBS 621.78</strain>
    </source>
</reference>
<dbReference type="Proteomes" id="UP000249057">
    <property type="component" value="Unassembled WGS sequence"/>
</dbReference>
<sequence length="60" mass="7460">SKNPIKIFIFFILKKNRGLRLYIDYKKLNKILVKNYYFLFLILEILNRIIEAKYFFKLNI</sequence>
<accession>A0ACD1FZ76</accession>
<gene>
    <name evidence="1" type="ORF">BO95DRAFT_371472</name>
</gene>
<proteinExistence type="predicted"/>
<evidence type="ECO:0000313" key="1">
    <source>
        <dbReference type="EMBL" id="RAH42211.1"/>
    </source>
</evidence>
<keyword evidence="2" id="KW-1185">Reference proteome</keyword>
<dbReference type="EMBL" id="KZ825377">
    <property type="protein sequence ID" value="RAH42211.1"/>
    <property type="molecule type" value="Genomic_DNA"/>
</dbReference>
<organism evidence="1 2">
    <name type="scientific">Aspergillus brunneoviolaceus CBS 621.78</name>
    <dbReference type="NCBI Taxonomy" id="1450534"/>
    <lineage>
        <taxon>Eukaryota</taxon>
        <taxon>Fungi</taxon>
        <taxon>Dikarya</taxon>
        <taxon>Ascomycota</taxon>
        <taxon>Pezizomycotina</taxon>
        <taxon>Eurotiomycetes</taxon>
        <taxon>Eurotiomycetidae</taxon>
        <taxon>Eurotiales</taxon>
        <taxon>Aspergillaceae</taxon>
        <taxon>Aspergillus</taxon>
        <taxon>Aspergillus subgen. Circumdati</taxon>
    </lineage>
</organism>
<feature type="non-terminal residue" evidence="1">
    <location>
        <position position="1"/>
    </location>
</feature>
<name>A0ACD1FZ76_9EURO</name>
<protein>
    <submittedName>
        <fullName evidence="1">Uncharacterized protein</fullName>
    </submittedName>
</protein>
<evidence type="ECO:0000313" key="2">
    <source>
        <dbReference type="Proteomes" id="UP000249057"/>
    </source>
</evidence>